<gene>
    <name evidence="5" type="ORF">BON30_03625</name>
</gene>
<comment type="caution">
    <text evidence="5">The sequence shown here is derived from an EMBL/GenBank/DDBJ whole genome shotgun (WGS) entry which is preliminary data.</text>
</comment>
<dbReference type="CDD" id="cd03219">
    <property type="entry name" value="ABC_Mj1267_LivG_branched"/>
    <property type="match status" value="1"/>
</dbReference>
<dbReference type="GO" id="GO:0015188">
    <property type="term" value="F:L-isoleucine transmembrane transporter activity"/>
    <property type="evidence" value="ECO:0007669"/>
    <property type="project" value="TreeGrafter"/>
</dbReference>
<evidence type="ECO:0000256" key="1">
    <source>
        <dbReference type="ARBA" id="ARBA00022448"/>
    </source>
</evidence>
<dbReference type="GO" id="GO:0042941">
    <property type="term" value="P:D-alanine transmembrane transport"/>
    <property type="evidence" value="ECO:0007669"/>
    <property type="project" value="TreeGrafter"/>
</dbReference>
<dbReference type="InterPro" id="IPR003439">
    <property type="entry name" value="ABC_transporter-like_ATP-bd"/>
</dbReference>
<proteinExistence type="predicted"/>
<sequence length="288" mass="31715">MSGPLLEAVGVSIQFGGLKALSDFNLAIHPGDLQGLIGPNGAGKTTAFNVLTGVYRPTQGEVRVNGERVNGRLPHQINHAGLARTFQNIRLFRALTALDNVKVACRAQGALHQGGDVGLGAKLREALGNYRDWWRAMLLTPGFQEEERELTRQAEHLLEVMGLAHRRDEEARNLPYGEQRRLEIARALGTRPRVLLLDEPAAGMNTREKADLMVLIRKLRDDFKLGILVIEHDMKLVMGICEKITVLDHGEKIAWGAPAEVRSDRKVIEAYLGDSYLESQGQSHGGPA</sequence>
<dbReference type="Gene3D" id="3.40.50.300">
    <property type="entry name" value="P-loop containing nucleotide triphosphate hydrolases"/>
    <property type="match status" value="1"/>
</dbReference>
<protein>
    <submittedName>
        <fullName evidence="5">ABC transporter ATP-binding protein</fullName>
    </submittedName>
</protein>
<dbReference type="InterPro" id="IPR051120">
    <property type="entry name" value="ABC_AA/LPS_Transport"/>
</dbReference>
<evidence type="ECO:0000256" key="3">
    <source>
        <dbReference type="ARBA" id="ARBA00022840"/>
    </source>
</evidence>
<dbReference type="PANTHER" id="PTHR45772">
    <property type="entry name" value="CONSERVED COMPONENT OF ABC TRANSPORTER FOR NATURAL AMINO ACIDS-RELATED"/>
    <property type="match status" value="1"/>
</dbReference>
<dbReference type="InterPro" id="IPR027417">
    <property type="entry name" value="P-loop_NTPase"/>
</dbReference>
<organism evidence="5 6">
    <name type="scientific">Cystobacter ferrugineus</name>
    <dbReference type="NCBI Taxonomy" id="83449"/>
    <lineage>
        <taxon>Bacteria</taxon>
        <taxon>Pseudomonadati</taxon>
        <taxon>Myxococcota</taxon>
        <taxon>Myxococcia</taxon>
        <taxon>Myxococcales</taxon>
        <taxon>Cystobacterineae</taxon>
        <taxon>Archangiaceae</taxon>
        <taxon>Cystobacter</taxon>
    </lineage>
</organism>
<accession>A0A1L9BJ74</accession>
<dbReference type="Proteomes" id="UP000182229">
    <property type="component" value="Unassembled WGS sequence"/>
</dbReference>
<name>A0A1L9BJ74_9BACT</name>
<evidence type="ECO:0000313" key="5">
    <source>
        <dbReference type="EMBL" id="OJH42307.1"/>
    </source>
</evidence>
<dbReference type="Pfam" id="PF00005">
    <property type="entry name" value="ABC_tran"/>
    <property type="match status" value="1"/>
</dbReference>
<dbReference type="SMART" id="SM00382">
    <property type="entry name" value="AAA"/>
    <property type="match status" value="1"/>
</dbReference>
<dbReference type="Pfam" id="PF12399">
    <property type="entry name" value="BCA_ABC_TP_C"/>
    <property type="match status" value="1"/>
</dbReference>
<keyword evidence="2" id="KW-0547">Nucleotide-binding</keyword>
<dbReference type="RefSeq" id="WP_071896397.1">
    <property type="nucleotide sequence ID" value="NZ_MPIN01000001.1"/>
</dbReference>
<dbReference type="OrthoDB" id="9809450at2"/>
<keyword evidence="1" id="KW-0813">Transport</keyword>
<reference evidence="5 6" key="2">
    <citation type="submission" date="2016-12" db="EMBL/GenBank/DDBJ databases">
        <title>Draft Genome Sequence of Cystobacter ferrugineus Strain Cbfe23.</title>
        <authorList>
            <person name="Akbar S."/>
            <person name="Dowd S.E."/>
            <person name="Stevens D.C."/>
        </authorList>
    </citation>
    <scope>NUCLEOTIDE SEQUENCE [LARGE SCALE GENOMIC DNA]</scope>
    <source>
        <strain evidence="5 6">Cbfe23</strain>
    </source>
</reference>
<dbReference type="AlphaFoldDB" id="A0A1L9BJ74"/>
<dbReference type="SUPFAM" id="SSF52540">
    <property type="entry name" value="P-loop containing nucleoside triphosphate hydrolases"/>
    <property type="match status" value="1"/>
</dbReference>
<dbReference type="PANTHER" id="PTHR45772:SF7">
    <property type="entry name" value="AMINO ACID ABC TRANSPORTER ATP-BINDING PROTEIN"/>
    <property type="match status" value="1"/>
</dbReference>
<feature type="domain" description="ABC transporter" evidence="4">
    <location>
        <begin position="6"/>
        <end position="274"/>
    </location>
</feature>
<dbReference type="GO" id="GO:0015192">
    <property type="term" value="F:L-phenylalanine transmembrane transporter activity"/>
    <property type="evidence" value="ECO:0007669"/>
    <property type="project" value="TreeGrafter"/>
</dbReference>
<dbReference type="GO" id="GO:0016887">
    <property type="term" value="F:ATP hydrolysis activity"/>
    <property type="evidence" value="ECO:0007669"/>
    <property type="project" value="InterPro"/>
</dbReference>
<evidence type="ECO:0000256" key="2">
    <source>
        <dbReference type="ARBA" id="ARBA00022741"/>
    </source>
</evidence>
<dbReference type="GO" id="GO:0005304">
    <property type="term" value="F:L-valine transmembrane transporter activity"/>
    <property type="evidence" value="ECO:0007669"/>
    <property type="project" value="TreeGrafter"/>
</dbReference>
<dbReference type="GO" id="GO:0015808">
    <property type="term" value="P:L-alanine transport"/>
    <property type="evidence" value="ECO:0007669"/>
    <property type="project" value="TreeGrafter"/>
</dbReference>
<evidence type="ECO:0000259" key="4">
    <source>
        <dbReference type="PROSITE" id="PS50893"/>
    </source>
</evidence>
<dbReference type="FunFam" id="3.40.50.300:FF:000421">
    <property type="entry name" value="Branched-chain amino acid ABC transporter ATP-binding protein"/>
    <property type="match status" value="1"/>
</dbReference>
<dbReference type="GO" id="GO:1903806">
    <property type="term" value="P:L-isoleucine import across plasma membrane"/>
    <property type="evidence" value="ECO:0007669"/>
    <property type="project" value="TreeGrafter"/>
</dbReference>
<dbReference type="GO" id="GO:0005886">
    <property type="term" value="C:plasma membrane"/>
    <property type="evidence" value="ECO:0007669"/>
    <property type="project" value="TreeGrafter"/>
</dbReference>
<dbReference type="GO" id="GO:0005524">
    <property type="term" value="F:ATP binding"/>
    <property type="evidence" value="ECO:0007669"/>
    <property type="project" value="UniProtKB-KW"/>
</dbReference>
<keyword evidence="6" id="KW-1185">Reference proteome</keyword>
<dbReference type="GO" id="GO:1903805">
    <property type="term" value="P:L-valine import across plasma membrane"/>
    <property type="evidence" value="ECO:0007669"/>
    <property type="project" value="TreeGrafter"/>
</dbReference>
<dbReference type="InterPro" id="IPR003593">
    <property type="entry name" value="AAA+_ATPase"/>
</dbReference>
<dbReference type="STRING" id="83449.BON30_03625"/>
<dbReference type="InterPro" id="IPR032823">
    <property type="entry name" value="BCA_ABC_TP_C"/>
</dbReference>
<keyword evidence="3 5" id="KW-0067">ATP-binding</keyword>
<evidence type="ECO:0000313" key="6">
    <source>
        <dbReference type="Proteomes" id="UP000182229"/>
    </source>
</evidence>
<dbReference type="PROSITE" id="PS50893">
    <property type="entry name" value="ABC_TRANSPORTER_2"/>
    <property type="match status" value="1"/>
</dbReference>
<reference evidence="6" key="1">
    <citation type="submission" date="2016-11" db="EMBL/GenBank/DDBJ databases">
        <authorList>
            <person name="Shukria A."/>
            <person name="Stevens D.C."/>
        </authorList>
    </citation>
    <scope>NUCLEOTIDE SEQUENCE [LARGE SCALE GENOMIC DNA]</scope>
    <source>
        <strain evidence="6">Cbfe23</strain>
    </source>
</reference>
<dbReference type="EMBL" id="MPIN01000001">
    <property type="protein sequence ID" value="OJH42307.1"/>
    <property type="molecule type" value="Genomic_DNA"/>
</dbReference>